<dbReference type="Pfam" id="PF03765">
    <property type="entry name" value="CRAL_TRIO_N"/>
    <property type="match status" value="1"/>
</dbReference>
<organism evidence="3 4">
    <name type="scientific">Acanthaster planci</name>
    <name type="common">Crown-of-thorns starfish</name>
    <dbReference type="NCBI Taxonomy" id="133434"/>
    <lineage>
        <taxon>Eukaryota</taxon>
        <taxon>Metazoa</taxon>
        <taxon>Echinodermata</taxon>
        <taxon>Eleutherozoa</taxon>
        <taxon>Asterozoa</taxon>
        <taxon>Asteroidea</taxon>
        <taxon>Valvatacea</taxon>
        <taxon>Valvatida</taxon>
        <taxon>Acanthasteridae</taxon>
        <taxon>Acanthaster</taxon>
    </lineage>
</organism>
<dbReference type="InterPro" id="IPR001251">
    <property type="entry name" value="CRAL-TRIO_dom"/>
</dbReference>
<dbReference type="InterPro" id="IPR036865">
    <property type="entry name" value="CRAL-TRIO_dom_sf"/>
</dbReference>
<keyword evidence="3" id="KW-1185">Reference proteome</keyword>
<sequence>MSYHQLPPSSKLSLETWQKAQQELNEDTSTRDASIQAVRDLVVTRPDVRFLRTDDAFVLRFLRARKFDVTEAFKLLARYFDIRWKKAPLLANISAEDTSIRESLLGGFPAVLENMDPFGRRIIVFFVAHWEEWLFSYFHILQALMLSLEFMLEDEDAQVNGFNVIIDWTGATFKQLVSYLNPTTMKLTIEIFQDSFPGRLGGLHMINQPWYIDGALRICKPFLKDSTRRKIYLHGNNLSTLHAEIHKEMLPAELGGSNPPYNHFSWAKKLIGCNFKPNLHNTAPVHHGISSTSDEESERSDLPSSCSNIATLEVSSTEQKSTDSKPLIALE</sequence>
<dbReference type="OMA" id="DSAKMTH"/>
<dbReference type="GeneID" id="110975314"/>
<dbReference type="GO" id="GO:1902936">
    <property type="term" value="F:phosphatidylinositol bisphosphate binding"/>
    <property type="evidence" value="ECO:0007669"/>
    <property type="project" value="TreeGrafter"/>
</dbReference>
<evidence type="ECO:0000259" key="2">
    <source>
        <dbReference type="PROSITE" id="PS50191"/>
    </source>
</evidence>
<dbReference type="KEGG" id="aplc:110975314"/>
<dbReference type="SUPFAM" id="SSF46938">
    <property type="entry name" value="CRAL/TRIO N-terminal domain"/>
    <property type="match status" value="1"/>
</dbReference>
<accession>A0A8B7XU01</accession>
<dbReference type="PROSITE" id="PS50191">
    <property type="entry name" value="CRAL_TRIO"/>
    <property type="match status" value="1"/>
</dbReference>
<protein>
    <submittedName>
        <fullName evidence="4">Clavesin-1-like</fullName>
    </submittedName>
</protein>
<evidence type="ECO:0000313" key="4">
    <source>
        <dbReference type="RefSeq" id="XP_022083396.1"/>
    </source>
</evidence>
<proteinExistence type="predicted"/>
<dbReference type="PANTHER" id="PTHR10174">
    <property type="entry name" value="ALPHA-TOCOPHEROL TRANSFER PROTEIN-RELATED"/>
    <property type="match status" value="1"/>
</dbReference>
<dbReference type="OrthoDB" id="7837562at2759"/>
<reference evidence="4" key="1">
    <citation type="submission" date="2025-08" db="UniProtKB">
        <authorList>
            <consortium name="RefSeq"/>
        </authorList>
    </citation>
    <scope>IDENTIFICATION</scope>
</reference>
<dbReference type="SMART" id="SM01100">
    <property type="entry name" value="CRAL_TRIO_N"/>
    <property type="match status" value="1"/>
</dbReference>
<dbReference type="Gene3D" id="3.40.525.10">
    <property type="entry name" value="CRAL-TRIO lipid binding domain"/>
    <property type="match status" value="1"/>
</dbReference>
<name>A0A8B7XU01_ACAPL</name>
<dbReference type="Pfam" id="PF00650">
    <property type="entry name" value="CRAL_TRIO"/>
    <property type="match status" value="1"/>
</dbReference>
<evidence type="ECO:0000256" key="1">
    <source>
        <dbReference type="SAM" id="MobiDB-lite"/>
    </source>
</evidence>
<dbReference type="GO" id="GO:0016020">
    <property type="term" value="C:membrane"/>
    <property type="evidence" value="ECO:0007669"/>
    <property type="project" value="TreeGrafter"/>
</dbReference>
<dbReference type="PANTHER" id="PTHR10174:SF208">
    <property type="entry name" value="CRAL-TRIO DOMAIN-CONTAINING PROTEIN DDB_G0278031"/>
    <property type="match status" value="1"/>
</dbReference>
<dbReference type="Proteomes" id="UP000694845">
    <property type="component" value="Unplaced"/>
</dbReference>
<dbReference type="CDD" id="cd00170">
    <property type="entry name" value="SEC14"/>
    <property type="match status" value="1"/>
</dbReference>
<dbReference type="Gene3D" id="1.10.8.20">
    <property type="entry name" value="N-terminal domain of phosphatidylinositol transfer protein sec14p"/>
    <property type="match status" value="1"/>
</dbReference>
<dbReference type="SMART" id="SM00516">
    <property type="entry name" value="SEC14"/>
    <property type="match status" value="1"/>
</dbReference>
<dbReference type="PRINTS" id="PR00180">
    <property type="entry name" value="CRETINALDHBP"/>
</dbReference>
<dbReference type="SUPFAM" id="SSF52087">
    <property type="entry name" value="CRAL/TRIO domain"/>
    <property type="match status" value="1"/>
</dbReference>
<evidence type="ECO:0000313" key="3">
    <source>
        <dbReference type="Proteomes" id="UP000694845"/>
    </source>
</evidence>
<dbReference type="AlphaFoldDB" id="A0A8B7XU01"/>
<dbReference type="InterPro" id="IPR036273">
    <property type="entry name" value="CRAL/TRIO_N_dom_sf"/>
</dbReference>
<feature type="domain" description="CRAL-TRIO" evidence="2">
    <location>
        <begin position="96"/>
        <end position="262"/>
    </location>
</feature>
<dbReference type="InterPro" id="IPR011074">
    <property type="entry name" value="CRAL/TRIO_N_dom"/>
</dbReference>
<feature type="region of interest" description="Disordered" evidence="1">
    <location>
        <begin position="286"/>
        <end position="305"/>
    </location>
</feature>
<gene>
    <name evidence="4" type="primary">LOC110975314</name>
</gene>
<dbReference type="RefSeq" id="XP_022083396.1">
    <property type="nucleotide sequence ID" value="XM_022227704.1"/>
</dbReference>